<reference evidence="13 14" key="1">
    <citation type="journal article" date="2018" name="Front. Microbiol.">
        <title>Description and Comparative Genomics of Macrococcus caseolyticus subsp. hominis subsp. nov., Macrococcus goetzii sp. nov., Macrococcus epidermidis sp. nov., and Macrococcus bohemicus sp. nov., Novel Macrococci From Human Clinical Material With Virulence Potential and Suspected Uptake of Foreign DNA by Natural Transformation.</title>
        <authorList>
            <person name="Maslanova I."/>
            <person name="Wertheimer Z."/>
            <person name="Sedlacek I."/>
            <person name="Svec P."/>
            <person name="Indrakova A."/>
            <person name="Kovarovic V."/>
            <person name="Schumann P."/>
            <person name="Sproer C."/>
            <person name="Kralova S."/>
            <person name="Sedo O."/>
            <person name="Kristofova L."/>
            <person name="Vrbovska V."/>
            <person name="Fuzik T."/>
            <person name="Petras P."/>
            <person name="Zdrahal Z."/>
            <person name="Ruzickova V."/>
            <person name="Doskar J."/>
            <person name="Pantucek R."/>
        </authorList>
    </citation>
    <scope>NUCLEOTIDE SEQUENCE [LARGE SCALE GENOMIC DNA]</scope>
    <source>
        <strain evidence="13 14">01/688</strain>
    </source>
</reference>
<dbReference type="FunFam" id="1.20.58.340:FF:000004">
    <property type="entry name" value="Magnesium transport protein CorA"/>
    <property type="match status" value="1"/>
</dbReference>
<comment type="function">
    <text evidence="11">Mediates influx of magnesium ions. Alternates between open and closed states. Activated by low cytoplasmic Mg(2+) levels. Inactive when cytoplasmic Mg(2+) levels are high.</text>
</comment>
<evidence type="ECO:0000256" key="10">
    <source>
        <dbReference type="ARBA" id="ARBA00034269"/>
    </source>
</evidence>
<evidence type="ECO:0000256" key="12">
    <source>
        <dbReference type="RuleBase" id="RU362010"/>
    </source>
</evidence>
<evidence type="ECO:0000256" key="8">
    <source>
        <dbReference type="ARBA" id="ARBA00023065"/>
    </source>
</evidence>
<protein>
    <recommendedName>
        <fullName evidence="12">Magnesium transport protein CorA</fullName>
    </recommendedName>
</protein>
<dbReference type="SUPFAM" id="SSF143865">
    <property type="entry name" value="CorA soluble domain-like"/>
    <property type="match status" value="1"/>
</dbReference>
<dbReference type="GO" id="GO:0000287">
    <property type="term" value="F:magnesium ion binding"/>
    <property type="evidence" value="ECO:0007669"/>
    <property type="project" value="TreeGrafter"/>
</dbReference>
<dbReference type="GO" id="GO:0050897">
    <property type="term" value="F:cobalt ion binding"/>
    <property type="evidence" value="ECO:0007669"/>
    <property type="project" value="TreeGrafter"/>
</dbReference>
<evidence type="ECO:0000256" key="2">
    <source>
        <dbReference type="ARBA" id="ARBA00009765"/>
    </source>
</evidence>
<evidence type="ECO:0000256" key="6">
    <source>
        <dbReference type="ARBA" id="ARBA00022842"/>
    </source>
</evidence>
<keyword evidence="7 12" id="KW-1133">Transmembrane helix</keyword>
<dbReference type="NCBIfam" id="TIGR00383">
    <property type="entry name" value="corA"/>
    <property type="match status" value="1"/>
</dbReference>
<organism evidence="13 14">
    <name type="scientific">Macrococcus epidermidis</name>
    <dbReference type="NCBI Taxonomy" id="1902580"/>
    <lineage>
        <taxon>Bacteria</taxon>
        <taxon>Bacillati</taxon>
        <taxon>Bacillota</taxon>
        <taxon>Bacilli</taxon>
        <taxon>Bacillales</taxon>
        <taxon>Staphylococcaceae</taxon>
        <taxon>Macrococcus</taxon>
    </lineage>
</organism>
<dbReference type="PANTHER" id="PTHR46494:SF1">
    <property type="entry name" value="CORA FAMILY METAL ION TRANSPORTER (EUROFUNG)"/>
    <property type="match status" value="1"/>
</dbReference>
<evidence type="ECO:0000256" key="7">
    <source>
        <dbReference type="ARBA" id="ARBA00022989"/>
    </source>
</evidence>
<keyword evidence="4 12" id="KW-1003">Cell membrane</keyword>
<dbReference type="Proteomes" id="UP000249808">
    <property type="component" value="Unassembled WGS sequence"/>
</dbReference>
<evidence type="ECO:0000313" key="13">
    <source>
        <dbReference type="EMBL" id="RAK43683.1"/>
    </source>
</evidence>
<evidence type="ECO:0000256" key="11">
    <source>
        <dbReference type="ARBA" id="ARBA00045497"/>
    </source>
</evidence>
<dbReference type="RefSeq" id="WP_111717307.1">
    <property type="nucleotide sequence ID" value="NZ_JBHSSR010000010.1"/>
</dbReference>
<dbReference type="GO" id="GO:0015095">
    <property type="term" value="F:magnesium ion transmembrane transporter activity"/>
    <property type="evidence" value="ECO:0007669"/>
    <property type="project" value="UniProtKB-UniRule"/>
</dbReference>
<keyword evidence="8 12" id="KW-0406">Ion transport</keyword>
<dbReference type="Gene3D" id="1.20.58.340">
    <property type="entry name" value="Magnesium transport protein CorA, transmembrane region"/>
    <property type="match status" value="2"/>
</dbReference>
<comment type="catalytic activity">
    <reaction evidence="10">
        <text>Mg(2+)(in) = Mg(2+)(out)</text>
        <dbReference type="Rhea" id="RHEA:29827"/>
        <dbReference type="ChEBI" id="CHEBI:18420"/>
    </reaction>
</comment>
<feature type="transmembrane region" description="Helical" evidence="12">
    <location>
        <begin position="291"/>
        <end position="311"/>
    </location>
</feature>
<evidence type="ECO:0000256" key="4">
    <source>
        <dbReference type="ARBA" id="ARBA00022475"/>
    </source>
</evidence>
<keyword evidence="14" id="KW-1185">Reference proteome</keyword>
<dbReference type="Pfam" id="PF01544">
    <property type="entry name" value="CorA"/>
    <property type="match status" value="1"/>
</dbReference>
<keyword evidence="3 12" id="KW-0813">Transport</keyword>
<comment type="subcellular location">
    <subcellularLocation>
        <location evidence="1">Cell membrane</location>
        <topology evidence="1">Multi-pass membrane protein</topology>
    </subcellularLocation>
    <subcellularLocation>
        <location evidence="12">Membrane</location>
        <topology evidence="12">Multi-pass membrane protein</topology>
    </subcellularLocation>
</comment>
<feature type="transmembrane region" description="Helical" evidence="12">
    <location>
        <begin position="259"/>
        <end position="279"/>
    </location>
</feature>
<dbReference type="EMBL" id="PZJH01000010">
    <property type="protein sequence ID" value="RAK43683.1"/>
    <property type="molecule type" value="Genomic_DNA"/>
</dbReference>
<dbReference type="GO" id="GO:0015087">
    <property type="term" value="F:cobalt ion transmembrane transporter activity"/>
    <property type="evidence" value="ECO:0007669"/>
    <property type="project" value="UniProtKB-UniRule"/>
</dbReference>
<evidence type="ECO:0000313" key="14">
    <source>
        <dbReference type="Proteomes" id="UP000249808"/>
    </source>
</evidence>
<accession>A0A327ZMN5</accession>
<dbReference type="InterPro" id="IPR004488">
    <property type="entry name" value="Mg/Co-transport_prot_CorA"/>
</dbReference>
<dbReference type="InterPro" id="IPR045861">
    <property type="entry name" value="CorA_cytoplasmic_dom"/>
</dbReference>
<keyword evidence="5 12" id="KW-0812">Transmembrane</keyword>
<evidence type="ECO:0000256" key="1">
    <source>
        <dbReference type="ARBA" id="ARBA00004651"/>
    </source>
</evidence>
<dbReference type="PANTHER" id="PTHR46494">
    <property type="entry name" value="CORA FAMILY METAL ION TRANSPORTER (EUROFUNG)"/>
    <property type="match status" value="1"/>
</dbReference>
<evidence type="ECO:0000256" key="5">
    <source>
        <dbReference type="ARBA" id="ARBA00022692"/>
    </source>
</evidence>
<dbReference type="AlphaFoldDB" id="A0A327ZMN5"/>
<keyword evidence="9 12" id="KW-0472">Membrane</keyword>
<evidence type="ECO:0000256" key="9">
    <source>
        <dbReference type="ARBA" id="ARBA00023136"/>
    </source>
</evidence>
<proteinExistence type="inferred from homology"/>
<sequence>MALSILYHDDNKLKRVNTIDDLPKDATFIWFDFEGANEEESELFKQHFDINGLTIEDVIHSNSRPKYKYYNAYEYLVFQKFERDTNEAETINVLLKDNVFITYHDEDIEATDEIDALAKELEEEAPSNLTPKVAAMMLLDKIVDFYTETVESIEDNVLSFEKRHSKDKKQHYVMDDIFDLRAKLIRIKGIIVPMSELVDELERDQHMIETEHDHHYIHHIQDHMIKQKNIIKNSQELTDEIRNNYESYNNYRMNRVMQMLTLVSTVFLPLTLIAGIYGMNFEYMPELKWKYGYFTVLIVMALLLFVSMVYFKKKKWY</sequence>
<gene>
    <name evidence="12 13" type="primary">corA</name>
    <name evidence="13" type="ORF">BHU61_12330</name>
</gene>
<comment type="caution">
    <text evidence="13">The sequence shown here is derived from an EMBL/GenBank/DDBJ whole genome shotgun (WGS) entry which is preliminary data.</text>
</comment>
<dbReference type="GO" id="GO:0005886">
    <property type="term" value="C:plasma membrane"/>
    <property type="evidence" value="ECO:0007669"/>
    <property type="project" value="UniProtKB-SubCell"/>
</dbReference>
<dbReference type="InterPro" id="IPR045863">
    <property type="entry name" value="CorA_TM1_TM2"/>
</dbReference>
<comment type="similarity">
    <text evidence="2 12">Belongs to the CorA metal ion transporter (MIT) (TC 1.A.35) family.</text>
</comment>
<dbReference type="InterPro" id="IPR002523">
    <property type="entry name" value="MgTranspt_CorA/ZnTranspt_ZntB"/>
</dbReference>
<evidence type="ECO:0000256" key="3">
    <source>
        <dbReference type="ARBA" id="ARBA00022448"/>
    </source>
</evidence>
<name>A0A327ZMN5_9STAP</name>
<dbReference type="Gene3D" id="3.30.460.20">
    <property type="entry name" value="CorA soluble domain-like"/>
    <property type="match status" value="1"/>
</dbReference>
<dbReference type="SUPFAM" id="SSF144083">
    <property type="entry name" value="Magnesium transport protein CorA, transmembrane region"/>
    <property type="match status" value="1"/>
</dbReference>
<keyword evidence="6 12" id="KW-0460">Magnesium</keyword>